<reference evidence="2 3" key="1">
    <citation type="submission" date="2017-01" db="EMBL/GenBank/DDBJ databases">
        <authorList>
            <person name="Mah S.A."/>
            <person name="Swanson W.J."/>
            <person name="Moy G.W."/>
            <person name="Vacquier V.D."/>
        </authorList>
    </citation>
    <scope>NUCLEOTIDE SEQUENCE [LARGE SCALE GENOMIC DNA]</scope>
    <source>
        <strain evidence="2 3">DCY110</strain>
    </source>
</reference>
<feature type="compositionally biased region" description="Basic and acidic residues" evidence="1">
    <location>
        <begin position="353"/>
        <end position="363"/>
    </location>
</feature>
<organism evidence="2 3">
    <name type="scientific">Rhodoferax koreensis</name>
    <dbReference type="NCBI Taxonomy" id="1842727"/>
    <lineage>
        <taxon>Bacteria</taxon>
        <taxon>Pseudomonadati</taxon>
        <taxon>Pseudomonadota</taxon>
        <taxon>Betaproteobacteria</taxon>
        <taxon>Burkholderiales</taxon>
        <taxon>Comamonadaceae</taxon>
        <taxon>Rhodoferax</taxon>
    </lineage>
</organism>
<accession>A0A1P8JX22</accession>
<dbReference type="EMBL" id="CP019236">
    <property type="protein sequence ID" value="APW38288.1"/>
    <property type="molecule type" value="Genomic_DNA"/>
</dbReference>
<gene>
    <name evidence="2" type="ORF">RD110_14720</name>
</gene>
<dbReference type="STRING" id="1842727.RD110_14720"/>
<feature type="region of interest" description="Disordered" evidence="1">
    <location>
        <begin position="353"/>
        <end position="378"/>
    </location>
</feature>
<sequence>MGRGLMQGEDNAAMAPGGGPSGSSEAHMERERHAEGHTQPQPLRLKLTHSHGRSADGVLDLPATGTGLAQALALGGERLNAAQWEDAERCRIAWQGPEEGWRLSHGGRAMVCVLNGGRVAARASLPLAVGDVLELGWQRFDVQAAGGAPTRIGRAPGAASAATPEATRLPGCSARSEGTTFDLRDLASQPDAAAGQGDPFGALGIPGAEQRPAGDPLAELLGEAPRRTVSPRTPDQAPQTGQLGVFESLHEEFHCVVRDPAQLSGRADWDDADVPSSDHATSIEELHRLAAAYPLLRDILQRREHIDQTIRDFHPLARPTLLDIDEPEDVLRLFAPSQGDGVSTAVPSLTRREHHDLSPDSHLRLHAFQPEAKKEPPR</sequence>
<feature type="region of interest" description="Disordered" evidence="1">
    <location>
        <begin position="151"/>
        <end position="177"/>
    </location>
</feature>
<feature type="compositionally biased region" description="Basic and acidic residues" evidence="1">
    <location>
        <begin position="26"/>
        <end position="36"/>
    </location>
</feature>
<dbReference type="NCBIfam" id="NF033419">
    <property type="entry name" value="T6SS_TagK_dom"/>
    <property type="match status" value="1"/>
</dbReference>
<protein>
    <recommendedName>
        <fullName evidence="4">TagK domain-containing protein</fullName>
    </recommendedName>
</protein>
<evidence type="ECO:0000313" key="3">
    <source>
        <dbReference type="Proteomes" id="UP000186609"/>
    </source>
</evidence>
<evidence type="ECO:0000313" key="2">
    <source>
        <dbReference type="EMBL" id="APW38288.1"/>
    </source>
</evidence>
<evidence type="ECO:0008006" key="4">
    <source>
        <dbReference type="Google" id="ProtNLM"/>
    </source>
</evidence>
<dbReference type="AlphaFoldDB" id="A0A1P8JX22"/>
<dbReference type="KEGG" id="rhy:RD110_14720"/>
<dbReference type="InterPro" id="IPR047914">
    <property type="entry name" value="TagK-like_C"/>
</dbReference>
<name>A0A1P8JX22_9BURK</name>
<dbReference type="Proteomes" id="UP000186609">
    <property type="component" value="Chromosome"/>
</dbReference>
<keyword evidence="3" id="KW-1185">Reference proteome</keyword>
<feature type="region of interest" description="Disordered" evidence="1">
    <location>
        <begin position="190"/>
        <end position="215"/>
    </location>
</feature>
<feature type="region of interest" description="Disordered" evidence="1">
    <location>
        <begin position="1"/>
        <end position="43"/>
    </location>
</feature>
<evidence type="ECO:0000256" key="1">
    <source>
        <dbReference type="SAM" id="MobiDB-lite"/>
    </source>
</evidence>
<proteinExistence type="predicted"/>
<feature type="compositionally biased region" description="Low complexity" evidence="1">
    <location>
        <begin position="153"/>
        <end position="168"/>
    </location>
</feature>